<accession>A0ABU1NL51</accession>
<keyword evidence="4" id="KW-0808">Transferase</keyword>
<dbReference type="Pfam" id="PF07730">
    <property type="entry name" value="HisKA_3"/>
    <property type="match status" value="1"/>
</dbReference>
<evidence type="ECO:0000313" key="13">
    <source>
        <dbReference type="Proteomes" id="UP001184230"/>
    </source>
</evidence>
<keyword evidence="8" id="KW-0902">Two-component regulatory system</keyword>
<evidence type="ECO:0000259" key="11">
    <source>
        <dbReference type="Pfam" id="PF07730"/>
    </source>
</evidence>
<keyword evidence="7" id="KW-0067">ATP-binding</keyword>
<evidence type="ECO:0000256" key="9">
    <source>
        <dbReference type="SAM" id="Phobius"/>
    </source>
</evidence>
<keyword evidence="13" id="KW-1185">Reference proteome</keyword>
<evidence type="ECO:0000256" key="10">
    <source>
        <dbReference type="SAM" id="SignalP"/>
    </source>
</evidence>
<keyword evidence="5" id="KW-0547">Nucleotide-binding</keyword>
<evidence type="ECO:0000256" key="3">
    <source>
        <dbReference type="ARBA" id="ARBA00022553"/>
    </source>
</evidence>
<feature type="chain" id="PRO_5045410168" description="histidine kinase" evidence="10">
    <location>
        <begin position="30"/>
        <end position="612"/>
    </location>
</feature>
<evidence type="ECO:0000256" key="2">
    <source>
        <dbReference type="ARBA" id="ARBA00012438"/>
    </source>
</evidence>
<evidence type="ECO:0000313" key="12">
    <source>
        <dbReference type="EMBL" id="MDR6539200.1"/>
    </source>
</evidence>
<dbReference type="PANTHER" id="PTHR24421">
    <property type="entry name" value="NITRATE/NITRITE SENSOR PROTEIN NARX-RELATED"/>
    <property type="match status" value="1"/>
</dbReference>
<feature type="signal peptide" evidence="10">
    <location>
        <begin position="1"/>
        <end position="29"/>
    </location>
</feature>
<keyword evidence="9" id="KW-0472">Membrane</keyword>
<feature type="transmembrane region" description="Helical" evidence="9">
    <location>
        <begin position="372"/>
        <end position="389"/>
    </location>
</feature>
<name>A0ABU1NL51_9BURK</name>
<dbReference type="SUPFAM" id="SSF49785">
    <property type="entry name" value="Galactose-binding domain-like"/>
    <property type="match status" value="1"/>
</dbReference>
<dbReference type="Gene3D" id="3.30.565.10">
    <property type="entry name" value="Histidine kinase-like ATPase, C-terminal domain"/>
    <property type="match status" value="1"/>
</dbReference>
<keyword evidence="9" id="KW-1133">Transmembrane helix</keyword>
<comment type="caution">
    <text evidence="12">The sequence shown here is derived from an EMBL/GenBank/DDBJ whole genome shotgun (WGS) entry which is preliminary data.</text>
</comment>
<feature type="transmembrane region" description="Helical" evidence="9">
    <location>
        <begin position="305"/>
        <end position="328"/>
    </location>
</feature>
<dbReference type="GO" id="GO:0016301">
    <property type="term" value="F:kinase activity"/>
    <property type="evidence" value="ECO:0007669"/>
    <property type="project" value="UniProtKB-KW"/>
</dbReference>
<gene>
    <name evidence="12" type="ORF">J2739_004996</name>
</gene>
<keyword evidence="6 12" id="KW-0418">Kinase</keyword>
<feature type="domain" description="Signal transduction histidine kinase subgroup 3 dimerisation and phosphoacceptor" evidence="11">
    <location>
        <begin position="433"/>
        <end position="481"/>
    </location>
</feature>
<evidence type="ECO:0000256" key="1">
    <source>
        <dbReference type="ARBA" id="ARBA00000085"/>
    </source>
</evidence>
<dbReference type="SUPFAM" id="SSF55874">
    <property type="entry name" value="ATPase domain of HSP90 chaperone/DNA topoisomerase II/histidine kinase"/>
    <property type="match status" value="1"/>
</dbReference>
<reference evidence="12 13" key="1">
    <citation type="submission" date="2023-07" db="EMBL/GenBank/DDBJ databases">
        <title>Sorghum-associated microbial communities from plants grown in Nebraska, USA.</title>
        <authorList>
            <person name="Schachtman D."/>
        </authorList>
    </citation>
    <scope>NUCLEOTIDE SEQUENCE [LARGE SCALE GENOMIC DNA]</scope>
    <source>
        <strain evidence="12 13">DS1781</strain>
    </source>
</reference>
<evidence type="ECO:0000256" key="7">
    <source>
        <dbReference type="ARBA" id="ARBA00022840"/>
    </source>
</evidence>
<dbReference type="Gene3D" id="1.20.5.1930">
    <property type="match status" value="1"/>
</dbReference>
<dbReference type="InterPro" id="IPR050482">
    <property type="entry name" value="Sensor_HK_TwoCompSys"/>
</dbReference>
<keyword evidence="10" id="KW-0732">Signal</keyword>
<comment type="catalytic activity">
    <reaction evidence="1">
        <text>ATP + protein L-histidine = ADP + protein N-phospho-L-histidine.</text>
        <dbReference type="EC" id="2.7.13.3"/>
    </reaction>
</comment>
<dbReference type="Proteomes" id="UP001184230">
    <property type="component" value="Unassembled WGS sequence"/>
</dbReference>
<dbReference type="RefSeq" id="WP_309906701.1">
    <property type="nucleotide sequence ID" value="NZ_JAVDRF010000015.1"/>
</dbReference>
<feature type="transmembrane region" description="Helical" evidence="9">
    <location>
        <begin position="277"/>
        <end position="299"/>
    </location>
</feature>
<evidence type="ECO:0000256" key="8">
    <source>
        <dbReference type="ARBA" id="ARBA00023012"/>
    </source>
</evidence>
<evidence type="ECO:0000256" key="4">
    <source>
        <dbReference type="ARBA" id="ARBA00022679"/>
    </source>
</evidence>
<protein>
    <recommendedName>
        <fullName evidence="2">histidine kinase</fullName>
        <ecNumber evidence="2">2.7.13.3</ecNumber>
    </recommendedName>
</protein>
<feature type="transmembrane region" description="Helical" evidence="9">
    <location>
        <begin position="243"/>
        <end position="265"/>
    </location>
</feature>
<evidence type="ECO:0000256" key="6">
    <source>
        <dbReference type="ARBA" id="ARBA00022777"/>
    </source>
</evidence>
<dbReference type="PANTHER" id="PTHR24421:SF10">
    <property type="entry name" value="NITRATE_NITRITE SENSOR PROTEIN NARQ"/>
    <property type="match status" value="1"/>
</dbReference>
<feature type="transmembrane region" description="Helical" evidence="9">
    <location>
        <begin position="174"/>
        <end position="196"/>
    </location>
</feature>
<dbReference type="InterPro" id="IPR036890">
    <property type="entry name" value="HATPase_C_sf"/>
</dbReference>
<keyword evidence="3" id="KW-0597">Phosphoprotein</keyword>
<dbReference type="EC" id="2.7.13.3" evidence="2"/>
<dbReference type="EMBL" id="JAVDRF010000015">
    <property type="protein sequence ID" value="MDR6539200.1"/>
    <property type="molecule type" value="Genomic_DNA"/>
</dbReference>
<dbReference type="InterPro" id="IPR008979">
    <property type="entry name" value="Galactose-bd-like_sf"/>
</dbReference>
<keyword evidence="9" id="KW-0812">Transmembrane</keyword>
<sequence>MTGTARRLKAVLLLLLALAAGAAAPGAWAEVLELRQARVKVMQPDEASGWRDTVLPYHWDRVHRNAPGHASFEIPFTMADAPSEPYGLFFPVVGNAAEIWLNDKLLARFGDIATPNRDDYAKAPRYVAVPPAMLQKENLLRVYIRADGGRRGGLSAIRIGPSHEMRDSVFSNAYAWRVTGSLLLGMFSLLVAFIAFTCWATQRQLSPDGRLHRDSVYFWAGMAELCWTLRVGDAVIHEPPLAWPLWGVVLTASYAGWICGVLLFCHHVAGWRTHRSMRWMQVATAALFASGVLASWLSFAQHQPVFLTAWLGFASLGSGLYACFYFVAALRHPATARWLVAGAGMLNVAVGVRDWVTIRLSDSFGVITWNRYVSVVFGFALLYIVLLRFREASGQARELLGTLAARVAQREEELASTYGRLEQAAREQARTHERERILRDMHDGVGSHISAAIRQLQTGEGSQPELLRTLRDSLDQLKLTIDSIHLPDGDVGALLAALRYRLTSRFDASGIALEWAVDELVPVERLDGQAMRHLQFLLFEAISNVLQHAQATVLRIEAAMVGTAVRLSVIDDGRGYDVTRAPRSLHARAQAMGVRLLLESRPGRTVVQLDMG</sequence>
<dbReference type="InterPro" id="IPR011712">
    <property type="entry name" value="Sig_transdc_His_kin_sub3_dim/P"/>
</dbReference>
<organism evidence="12 13">
    <name type="scientific">Variovorax soli</name>
    <dbReference type="NCBI Taxonomy" id="376815"/>
    <lineage>
        <taxon>Bacteria</taxon>
        <taxon>Pseudomonadati</taxon>
        <taxon>Pseudomonadota</taxon>
        <taxon>Betaproteobacteria</taxon>
        <taxon>Burkholderiales</taxon>
        <taxon>Comamonadaceae</taxon>
        <taxon>Variovorax</taxon>
    </lineage>
</organism>
<feature type="transmembrane region" description="Helical" evidence="9">
    <location>
        <begin position="335"/>
        <end position="352"/>
    </location>
</feature>
<proteinExistence type="predicted"/>
<evidence type="ECO:0000256" key="5">
    <source>
        <dbReference type="ARBA" id="ARBA00022741"/>
    </source>
</evidence>